<evidence type="ECO:0000256" key="10">
    <source>
        <dbReference type="ARBA" id="ARBA00023172"/>
    </source>
</evidence>
<dbReference type="EMBL" id="QGMI01000159">
    <property type="protein sequence ID" value="TVY46268.1"/>
    <property type="molecule type" value="Genomic_DNA"/>
</dbReference>
<comment type="caution">
    <text evidence="16">The sequence shown here is derived from an EMBL/GenBank/DDBJ whole genome shotgun (WGS) entry which is preliminary data.</text>
</comment>
<feature type="domain" description="ERCC4" evidence="15">
    <location>
        <begin position="346"/>
        <end position="606"/>
    </location>
</feature>
<accession>A0A8H8S1T4</accession>
<gene>
    <name evidence="16" type="primary">eme1</name>
    <name evidence="16" type="ORF">LOCC1_G004157</name>
</gene>
<comment type="subcellular location">
    <subcellularLocation>
        <location evidence="2">Nucleus</location>
    </subcellularLocation>
</comment>
<feature type="region of interest" description="Disordered" evidence="14">
    <location>
        <begin position="476"/>
        <end position="495"/>
    </location>
</feature>
<evidence type="ECO:0000256" key="2">
    <source>
        <dbReference type="ARBA" id="ARBA00004123"/>
    </source>
</evidence>
<feature type="compositionally biased region" description="Polar residues" evidence="14">
    <location>
        <begin position="476"/>
        <end position="489"/>
    </location>
</feature>
<evidence type="ECO:0000256" key="4">
    <source>
        <dbReference type="ARBA" id="ARBA00022722"/>
    </source>
</evidence>
<dbReference type="InterPro" id="IPR047521">
    <property type="entry name" value="XPF_nuclease_EME1_ascomycetes"/>
</dbReference>
<evidence type="ECO:0000256" key="9">
    <source>
        <dbReference type="ARBA" id="ARBA00022842"/>
    </source>
</evidence>
<evidence type="ECO:0000256" key="8">
    <source>
        <dbReference type="ARBA" id="ARBA00022801"/>
    </source>
</evidence>
<feature type="compositionally biased region" description="Basic and acidic residues" evidence="14">
    <location>
        <begin position="293"/>
        <end position="326"/>
    </location>
</feature>
<dbReference type="InterPro" id="IPR042530">
    <property type="entry name" value="EME1/EME2_C"/>
</dbReference>
<feature type="compositionally biased region" description="Low complexity" evidence="14">
    <location>
        <begin position="38"/>
        <end position="47"/>
    </location>
</feature>
<dbReference type="OrthoDB" id="343092at2759"/>
<dbReference type="PANTHER" id="PTHR21077:SF5">
    <property type="entry name" value="CROSSOVER JUNCTION ENDONUCLEASE MMS4"/>
    <property type="match status" value="1"/>
</dbReference>
<dbReference type="InterPro" id="IPR033310">
    <property type="entry name" value="Mms4/EME1/EME2"/>
</dbReference>
<feature type="region of interest" description="Disordered" evidence="14">
    <location>
        <begin position="115"/>
        <end position="166"/>
    </location>
</feature>
<comment type="cofactor">
    <cofactor evidence="1">
        <name>Mg(2+)</name>
        <dbReference type="ChEBI" id="CHEBI:18420"/>
    </cofactor>
</comment>
<keyword evidence="10" id="KW-0233">DNA recombination</keyword>
<evidence type="ECO:0000256" key="11">
    <source>
        <dbReference type="ARBA" id="ARBA00023204"/>
    </source>
</evidence>
<dbReference type="Proteomes" id="UP000443090">
    <property type="component" value="Unassembled WGS sequence"/>
</dbReference>
<evidence type="ECO:0000313" key="17">
    <source>
        <dbReference type="Proteomes" id="UP000443090"/>
    </source>
</evidence>
<evidence type="ECO:0000256" key="5">
    <source>
        <dbReference type="ARBA" id="ARBA00022723"/>
    </source>
</evidence>
<feature type="region of interest" description="Disordered" evidence="14">
    <location>
        <begin position="1"/>
        <end position="47"/>
    </location>
</feature>
<keyword evidence="7" id="KW-0227">DNA damage</keyword>
<keyword evidence="17" id="KW-1185">Reference proteome</keyword>
<dbReference type="PANTHER" id="PTHR21077">
    <property type="entry name" value="EME1 PROTEIN"/>
    <property type="match status" value="1"/>
</dbReference>
<protein>
    <submittedName>
        <fullName evidence="16">Crossover junction endonuclease</fullName>
    </submittedName>
</protein>
<evidence type="ECO:0000313" key="16">
    <source>
        <dbReference type="EMBL" id="TVY46268.1"/>
    </source>
</evidence>
<dbReference type="GO" id="GO:0031297">
    <property type="term" value="P:replication fork processing"/>
    <property type="evidence" value="ECO:0007669"/>
    <property type="project" value="TreeGrafter"/>
</dbReference>
<dbReference type="FunFam" id="1.10.150.670:FF:000004">
    <property type="entry name" value="Crossover junction endonuclease EME1"/>
    <property type="match status" value="1"/>
</dbReference>
<keyword evidence="11" id="KW-0234">DNA repair</keyword>
<feature type="compositionally biased region" description="Polar residues" evidence="14">
    <location>
        <begin position="148"/>
        <end position="164"/>
    </location>
</feature>
<feature type="compositionally biased region" description="Basic and acidic residues" evidence="14">
    <location>
        <begin position="196"/>
        <end position="205"/>
    </location>
</feature>
<keyword evidence="8" id="KW-0378">Hydrolase</keyword>
<dbReference type="GO" id="GO:0046872">
    <property type="term" value="F:metal ion binding"/>
    <property type="evidence" value="ECO:0007669"/>
    <property type="project" value="UniProtKB-KW"/>
</dbReference>
<keyword evidence="12" id="KW-0539">Nucleus</keyword>
<feature type="compositionally biased region" description="Low complexity" evidence="14">
    <location>
        <begin position="82"/>
        <end position="98"/>
    </location>
</feature>
<evidence type="ECO:0000256" key="3">
    <source>
        <dbReference type="ARBA" id="ARBA00005313"/>
    </source>
</evidence>
<keyword evidence="5" id="KW-0479">Metal-binding</keyword>
<comment type="similarity">
    <text evidence="3">Belongs to the EME1/MMS4 family.</text>
</comment>
<dbReference type="GO" id="GO:0048476">
    <property type="term" value="C:Holliday junction resolvase complex"/>
    <property type="evidence" value="ECO:0007669"/>
    <property type="project" value="InterPro"/>
</dbReference>
<dbReference type="GO" id="GO:0031573">
    <property type="term" value="P:mitotic intra-S DNA damage checkpoint signaling"/>
    <property type="evidence" value="ECO:0007669"/>
    <property type="project" value="TreeGrafter"/>
</dbReference>
<keyword evidence="9" id="KW-0460">Magnesium</keyword>
<dbReference type="Gene3D" id="3.40.50.10130">
    <property type="match status" value="1"/>
</dbReference>
<evidence type="ECO:0000256" key="14">
    <source>
        <dbReference type="SAM" id="MobiDB-lite"/>
    </source>
</evidence>
<dbReference type="GO" id="GO:0000712">
    <property type="term" value="P:resolution of meiotic recombination intermediates"/>
    <property type="evidence" value="ECO:0007669"/>
    <property type="project" value="TreeGrafter"/>
</dbReference>
<dbReference type="GO" id="GO:0006302">
    <property type="term" value="P:double-strand break repair"/>
    <property type="evidence" value="ECO:0007669"/>
    <property type="project" value="TreeGrafter"/>
</dbReference>
<feature type="compositionally biased region" description="Basic and acidic residues" evidence="14">
    <location>
        <begin position="275"/>
        <end position="287"/>
    </location>
</feature>
<sequence length="653" mass="73099">MPEVIDLCSSPPQPPSRRVAPVNKTRPTAPAPAPAPAPSKSLASKAPTNIDDDLTIISSDDDSVFNVPGISVPKISRPSAFPTTKPNTSKPPSKPTVADDVDVFFQEDDFDSTVNLDDSVLNLPPAKRQRLSPTPKAAPIKSTGYKRSVSNIETSSKGATSRTHSAPILRKAKTALEDDEILFTSSPDLYLEARKRRDQKKKADKELDDFNDDIFGLDHPRASTSRFAEISDSSEEDFPDVDNIPMTAPLKPVTAKSSRSKSPKGKSSEAALAKYNRERAAEKKSVEKSQAARARELAKKDKGVAKEAEKERKALEKEKKKWEKERNQELAKVNVSRNDKKISTSEMIVEMSSGLDSITADVVRKQLDPLQVEHSTWNETAPIVKWKRKVQSKYDDEKGHWVPTPAHIKAEEHIIYIMTAEEFVERVTADERADVDIHVLQLRAKFESCKIIYLIQGYTVWTRKNRNFKNRKFTESVNSQMPQEAPTATQRKKKKEHEYVDENILEDALLRLQVIHGAMIHHVMMKHETAEWIVTFTQHISTIPYKSQKDLLDTAFCMESGQVKSGEDANDTYSRMLQEIIRITAPVAYGIMAEYPSAQKLVKGLKDNGPLALEECRKMANKNGAFTDRRVGPAISRRVHSVFTGTDPGSFDV</sequence>
<evidence type="ECO:0000256" key="13">
    <source>
        <dbReference type="ARBA" id="ARBA00023254"/>
    </source>
</evidence>
<dbReference type="GO" id="GO:0005634">
    <property type="term" value="C:nucleus"/>
    <property type="evidence" value="ECO:0007669"/>
    <property type="project" value="UniProtKB-SubCell"/>
</dbReference>
<dbReference type="SMART" id="SM00891">
    <property type="entry name" value="ERCC4"/>
    <property type="match status" value="1"/>
</dbReference>
<dbReference type="Pfam" id="PF02732">
    <property type="entry name" value="ERCC4"/>
    <property type="match status" value="1"/>
</dbReference>
<name>A0A8H8S1T4_9HELO</name>
<dbReference type="Gene3D" id="1.10.150.670">
    <property type="entry name" value="Crossover junction endonuclease EME1, DNA-binding domain"/>
    <property type="match status" value="1"/>
</dbReference>
<dbReference type="GO" id="GO:0008821">
    <property type="term" value="F:crossover junction DNA endonuclease activity"/>
    <property type="evidence" value="ECO:0007669"/>
    <property type="project" value="TreeGrafter"/>
</dbReference>
<keyword evidence="4" id="KW-0540">Nuclease</keyword>
<proteinExistence type="inferred from homology"/>
<reference evidence="16 17" key="1">
    <citation type="submission" date="2018-05" db="EMBL/GenBank/DDBJ databases">
        <title>Genome sequencing and assembly of the regulated plant pathogen Lachnellula willkommii and related sister species for the development of diagnostic species identification markers.</title>
        <authorList>
            <person name="Giroux E."/>
            <person name="Bilodeau G."/>
        </authorList>
    </citation>
    <scope>NUCLEOTIDE SEQUENCE [LARGE SCALE GENOMIC DNA]</scope>
    <source>
        <strain evidence="16 17">CBS 160.35</strain>
    </source>
</reference>
<feature type="region of interest" description="Disordered" evidence="14">
    <location>
        <begin position="196"/>
        <end position="326"/>
    </location>
</feature>
<evidence type="ECO:0000259" key="15">
    <source>
        <dbReference type="SMART" id="SM00891"/>
    </source>
</evidence>
<dbReference type="AlphaFoldDB" id="A0A8H8S1T4"/>
<evidence type="ECO:0000256" key="12">
    <source>
        <dbReference type="ARBA" id="ARBA00023242"/>
    </source>
</evidence>
<dbReference type="InterPro" id="IPR006166">
    <property type="entry name" value="ERCC4_domain"/>
</dbReference>
<organism evidence="16 17">
    <name type="scientific">Lachnellula occidentalis</name>
    <dbReference type="NCBI Taxonomy" id="215460"/>
    <lineage>
        <taxon>Eukaryota</taxon>
        <taxon>Fungi</taxon>
        <taxon>Dikarya</taxon>
        <taxon>Ascomycota</taxon>
        <taxon>Pezizomycotina</taxon>
        <taxon>Leotiomycetes</taxon>
        <taxon>Helotiales</taxon>
        <taxon>Lachnaceae</taxon>
        <taxon>Lachnellula</taxon>
    </lineage>
</organism>
<keyword evidence="13" id="KW-0469">Meiosis</keyword>
<evidence type="ECO:0000256" key="1">
    <source>
        <dbReference type="ARBA" id="ARBA00001946"/>
    </source>
</evidence>
<evidence type="ECO:0000256" key="7">
    <source>
        <dbReference type="ARBA" id="ARBA00022763"/>
    </source>
</evidence>
<dbReference type="GO" id="GO:0003677">
    <property type="term" value="F:DNA binding"/>
    <property type="evidence" value="ECO:0007669"/>
    <property type="project" value="InterPro"/>
</dbReference>
<feature type="region of interest" description="Disordered" evidence="14">
    <location>
        <begin position="69"/>
        <end position="98"/>
    </location>
</feature>
<evidence type="ECO:0000256" key="6">
    <source>
        <dbReference type="ARBA" id="ARBA00022759"/>
    </source>
</evidence>
<keyword evidence="6 16" id="KW-0255">Endonuclease</keyword>
<dbReference type="CDD" id="cd20085">
    <property type="entry name" value="XPF_nuclease_Mms4"/>
    <property type="match status" value="1"/>
</dbReference>